<evidence type="ECO:0000256" key="1">
    <source>
        <dbReference type="SAM" id="SignalP"/>
    </source>
</evidence>
<geneLocation type="mitochondrion" evidence="2"/>
<gene>
    <name evidence="2" type="ORF">ABT39_MTgene2535</name>
</gene>
<feature type="signal peptide" evidence="1">
    <location>
        <begin position="1"/>
        <end position="17"/>
    </location>
</feature>
<keyword evidence="2" id="KW-0496">Mitochondrion</keyword>
<organism evidence="2">
    <name type="scientific">Picea glauca</name>
    <name type="common">White spruce</name>
    <name type="synonym">Pinus glauca</name>
    <dbReference type="NCBI Taxonomy" id="3330"/>
    <lineage>
        <taxon>Eukaryota</taxon>
        <taxon>Viridiplantae</taxon>
        <taxon>Streptophyta</taxon>
        <taxon>Embryophyta</taxon>
        <taxon>Tracheophyta</taxon>
        <taxon>Spermatophyta</taxon>
        <taxon>Pinopsida</taxon>
        <taxon>Pinidae</taxon>
        <taxon>Conifers I</taxon>
        <taxon>Pinales</taxon>
        <taxon>Pinaceae</taxon>
        <taxon>Picea</taxon>
    </lineage>
</organism>
<sequence>MFLWPLPLLRLPELSLPLLLWDPLLLVFHLELVEILRVMDMYPGKMMAGKPKL</sequence>
<comment type="caution">
    <text evidence="2">The sequence shown here is derived from an EMBL/GenBank/DDBJ whole genome shotgun (WGS) entry which is preliminary data.</text>
</comment>
<name>A0A117NFT8_PICGL</name>
<keyword evidence="1" id="KW-0732">Signal</keyword>
<proteinExistence type="predicted"/>
<reference evidence="2" key="1">
    <citation type="journal article" date="2015" name="Genome Biol. Evol.">
        <title>Organellar Genomes of White Spruce (Picea glauca): Assembly and Annotation.</title>
        <authorList>
            <person name="Jackman S.D."/>
            <person name="Warren R.L."/>
            <person name="Gibb E.A."/>
            <person name="Vandervalk B.P."/>
            <person name="Mohamadi H."/>
            <person name="Chu J."/>
            <person name="Raymond A."/>
            <person name="Pleasance S."/>
            <person name="Coope R."/>
            <person name="Wildung M.R."/>
            <person name="Ritland C.E."/>
            <person name="Bousquet J."/>
            <person name="Jones S.J."/>
            <person name="Bohlmann J."/>
            <person name="Birol I."/>
        </authorList>
    </citation>
    <scope>NUCLEOTIDE SEQUENCE [LARGE SCALE GENOMIC DNA]</scope>
    <source>
        <tissue evidence="2">Flushing bud</tissue>
    </source>
</reference>
<protein>
    <submittedName>
        <fullName evidence="2">Uncharacterized protein</fullName>
    </submittedName>
</protein>
<evidence type="ECO:0000313" key="2">
    <source>
        <dbReference type="EMBL" id="KUM45698.1"/>
    </source>
</evidence>
<feature type="chain" id="PRO_5007152016" evidence="1">
    <location>
        <begin position="18"/>
        <end position="53"/>
    </location>
</feature>
<dbReference type="EMBL" id="LKAM01000017">
    <property type="protein sequence ID" value="KUM45698.1"/>
    <property type="molecule type" value="Genomic_DNA"/>
</dbReference>
<accession>A0A117NFT8</accession>
<dbReference type="AlphaFoldDB" id="A0A117NFT8"/>